<reference evidence="1 2" key="1">
    <citation type="submission" date="2017-06" db="EMBL/GenBank/DDBJ databases">
        <title>Genome sequencing of cyanobaciteial culture collection at National Institute for Environmental Studies (NIES).</title>
        <authorList>
            <person name="Hirose Y."/>
            <person name="Shimura Y."/>
            <person name="Fujisawa T."/>
            <person name="Nakamura Y."/>
            <person name="Kawachi M."/>
        </authorList>
    </citation>
    <scope>NUCLEOTIDE SEQUENCE [LARGE SCALE GENOMIC DNA]</scope>
    <source>
        <strain evidence="1 2">NIES-806</strain>
    </source>
</reference>
<proteinExistence type="predicted"/>
<gene>
    <name evidence="1" type="ORF">NIES806_31440</name>
</gene>
<name>A0A1Z4V5U5_9CYAN</name>
<evidence type="ECO:0000313" key="2">
    <source>
        <dbReference type="Proteomes" id="UP000218702"/>
    </source>
</evidence>
<keyword evidence="2" id="KW-1185">Reference proteome</keyword>
<dbReference type="AlphaFoldDB" id="A0A1Z4V5U5"/>
<evidence type="ECO:0000313" key="1">
    <source>
        <dbReference type="EMBL" id="BAZ86926.1"/>
    </source>
</evidence>
<dbReference type="KEGG" id="dcm:NIES806_31440"/>
<dbReference type="EMBL" id="AP018316">
    <property type="protein sequence ID" value="BAZ86926.1"/>
    <property type="molecule type" value="Genomic_DNA"/>
</dbReference>
<dbReference type="OrthoDB" id="9958871at2"/>
<sequence length="114" mass="12872">MKSYKLQLLLTILWLIFPMVVEAGEINIQSGKVQINRDNQGNTTIDTGKIKVNSSPNIFRSRRNVGSVIRHKQVNTLKRNCGKSTNRVVSQQIINARGSNQRTTQTNFLSVSCR</sequence>
<dbReference type="Proteomes" id="UP000218702">
    <property type="component" value="Chromosome"/>
</dbReference>
<dbReference type="RefSeq" id="WP_157749996.1">
    <property type="nucleotide sequence ID" value="NZ_AP018316.1"/>
</dbReference>
<protein>
    <submittedName>
        <fullName evidence="1">Uncharacterized protein</fullName>
    </submittedName>
</protein>
<accession>A0A1Z4V5U5</accession>
<organism evidence="1 2">
    <name type="scientific">Dolichospermum compactum NIES-806</name>
    <dbReference type="NCBI Taxonomy" id="1973481"/>
    <lineage>
        <taxon>Bacteria</taxon>
        <taxon>Bacillati</taxon>
        <taxon>Cyanobacteriota</taxon>
        <taxon>Cyanophyceae</taxon>
        <taxon>Nostocales</taxon>
        <taxon>Aphanizomenonaceae</taxon>
        <taxon>Dolichospermum</taxon>
        <taxon>Dolichospermum compactum</taxon>
    </lineage>
</organism>